<dbReference type="Gene3D" id="3.20.20.70">
    <property type="entry name" value="Aldolase class I"/>
    <property type="match status" value="1"/>
</dbReference>
<feature type="active site" description="Schiff-base intermediate with acetaldehyde" evidence="6">
    <location>
        <position position="152"/>
    </location>
</feature>
<feature type="active site" description="Proton donor/acceptor" evidence="6">
    <location>
        <position position="181"/>
    </location>
</feature>
<dbReference type="Pfam" id="PF01791">
    <property type="entry name" value="DeoC"/>
    <property type="match status" value="1"/>
</dbReference>
<dbReference type="InterPro" id="IPR013785">
    <property type="entry name" value="Aldolase_TIM"/>
</dbReference>
<sequence>MKNLHTYIEHTLLKATATTDDIVALCDEAKKYDFYGVCVNSCYVYLATSELKDYLTKVIATIGFPLGASSTKSKIEEAKQAVKDGADEIDMVINLGLLKSEITKSVSEEIRAVKKAIGRRKLKVIIETCYLTQAETKSACELARLAGADFVKSSTGYGTRGASVKDIINIKKTVGNTMAIKASGGIKTAEKAIEMINSGANRIGTSNGVEILKHSKIKKE</sequence>
<dbReference type="CDD" id="cd00959">
    <property type="entry name" value="DeoC"/>
    <property type="match status" value="1"/>
</dbReference>
<evidence type="ECO:0000256" key="2">
    <source>
        <dbReference type="ARBA" id="ARBA00022490"/>
    </source>
</evidence>
<dbReference type="RefSeq" id="WP_311333123.1">
    <property type="nucleotide sequence ID" value="NZ_JAVRHZ010000005.1"/>
</dbReference>
<keyword evidence="8" id="KW-1185">Reference proteome</keyword>
<dbReference type="PANTHER" id="PTHR10889">
    <property type="entry name" value="DEOXYRIBOSE-PHOSPHATE ALDOLASE"/>
    <property type="match status" value="1"/>
</dbReference>
<dbReference type="InterPro" id="IPR002915">
    <property type="entry name" value="DeoC/FbaB/LacD_aldolase"/>
</dbReference>
<proteinExistence type="inferred from homology"/>
<comment type="similarity">
    <text evidence="1 6">Belongs to the DeoC/FbaB aldolase family. DeoC type 1 subfamily.</text>
</comment>
<feature type="active site" description="Proton donor/acceptor" evidence="6">
    <location>
        <position position="90"/>
    </location>
</feature>
<dbReference type="EC" id="4.1.2.4" evidence="6"/>
<organism evidence="7 8">
    <name type="scientific">Patiriisocius hiemis</name>
    <dbReference type="NCBI Taxonomy" id="3075604"/>
    <lineage>
        <taxon>Bacteria</taxon>
        <taxon>Pseudomonadati</taxon>
        <taxon>Bacteroidota</taxon>
        <taxon>Flavobacteriia</taxon>
        <taxon>Flavobacteriales</taxon>
        <taxon>Flavobacteriaceae</taxon>
        <taxon>Patiriisocius</taxon>
    </lineage>
</organism>
<gene>
    <name evidence="6 7" type="primary">deoC</name>
    <name evidence="7" type="ORF">RM538_09140</name>
</gene>
<dbReference type="GO" id="GO:0004139">
    <property type="term" value="F:deoxyribose-phosphate aldolase activity"/>
    <property type="evidence" value="ECO:0007669"/>
    <property type="project" value="UniProtKB-EC"/>
</dbReference>
<evidence type="ECO:0000256" key="1">
    <source>
        <dbReference type="ARBA" id="ARBA00010936"/>
    </source>
</evidence>
<name>A0ABU2YGI8_9FLAO</name>
<comment type="caution">
    <text evidence="7">The sequence shown here is derived from an EMBL/GenBank/DDBJ whole genome shotgun (WGS) entry which is preliminary data.</text>
</comment>
<comment type="catalytic activity">
    <reaction evidence="5 6">
        <text>2-deoxy-D-ribose 5-phosphate = D-glyceraldehyde 3-phosphate + acetaldehyde</text>
        <dbReference type="Rhea" id="RHEA:12821"/>
        <dbReference type="ChEBI" id="CHEBI:15343"/>
        <dbReference type="ChEBI" id="CHEBI:59776"/>
        <dbReference type="ChEBI" id="CHEBI:62877"/>
        <dbReference type="EC" id="4.1.2.4"/>
    </reaction>
</comment>
<dbReference type="NCBIfam" id="TIGR00126">
    <property type="entry name" value="deoC"/>
    <property type="match status" value="1"/>
</dbReference>
<reference evidence="7 8" key="1">
    <citation type="submission" date="2023-09" db="EMBL/GenBank/DDBJ databases">
        <authorList>
            <person name="Rey-Velasco X."/>
        </authorList>
    </citation>
    <scope>NUCLEOTIDE SEQUENCE [LARGE SCALE GENOMIC DNA]</scope>
    <source>
        <strain evidence="7 8">W242</strain>
    </source>
</reference>
<keyword evidence="2 6" id="KW-0963">Cytoplasm</keyword>
<evidence type="ECO:0000256" key="3">
    <source>
        <dbReference type="ARBA" id="ARBA00023239"/>
    </source>
</evidence>
<evidence type="ECO:0000313" key="8">
    <source>
        <dbReference type="Proteomes" id="UP001254488"/>
    </source>
</evidence>
<dbReference type="SMART" id="SM01133">
    <property type="entry name" value="DeoC"/>
    <property type="match status" value="1"/>
</dbReference>
<keyword evidence="4 6" id="KW-0704">Schiff base</keyword>
<keyword evidence="3 6" id="KW-0456">Lyase</keyword>
<dbReference type="HAMAP" id="MF_00114">
    <property type="entry name" value="DeoC_type1"/>
    <property type="match status" value="1"/>
</dbReference>
<evidence type="ECO:0000256" key="6">
    <source>
        <dbReference type="HAMAP-Rule" id="MF_00114"/>
    </source>
</evidence>
<comment type="pathway">
    <text evidence="6">Carbohydrate degradation; 2-deoxy-D-ribose 1-phosphate degradation; D-glyceraldehyde 3-phosphate and acetaldehyde from 2-deoxy-alpha-D-ribose 1-phosphate: step 2/2.</text>
</comment>
<dbReference type="PANTHER" id="PTHR10889:SF1">
    <property type="entry name" value="DEOXYRIBOSE-PHOSPHATE ALDOLASE"/>
    <property type="match status" value="1"/>
</dbReference>
<evidence type="ECO:0000256" key="4">
    <source>
        <dbReference type="ARBA" id="ARBA00023270"/>
    </source>
</evidence>
<comment type="function">
    <text evidence="6">Catalyzes a reversible aldol reaction between acetaldehyde and D-glyceraldehyde 3-phosphate to generate 2-deoxy-D-ribose 5-phosphate.</text>
</comment>
<dbReference type="InterPro" id="IPR028581">
    <property type="entry name" value="DeoC_typeI"/>
</dbReference>
<evidence type="ECO:0000256" key="5">
    <source>
        <dbReference type="ARBA" id="ARBA00048791"/>
    </source>
</evidence>
<dbReference type="PIRSF" id="PIRSF001357">
    <property type="entry name" value="DeoC"/>
    <property type="match status" value="1"/>
</dbReference>
<accession>A0ABU2YGI8</accession>
<protein>
    <recommendedName>
        <fullName evidence="6">Deoxyribose-phosphate aldolase</fullName>
        <shortName evidence="6">DERA</shortName>
        <ecNumber evidence="6">4.1.2.4</ecNumber>
    </recommendedName>
    <alternativeName>
        <fullName evidence="6">2-deoxy-D-ribose 5-phosphate aldolase</fullName>
    </alternativeName>
    <alternativeName>
        <fullName evidence="6">Phosphodeoxyriboaldolase</fullName>
        <shortName evidence="6">Deoxyriboaldolase</shortName>
    </alternativeName>
</protein>
<dbReference type="Proteomes" id="UP001254488">
    <property type="component" value="Unassembled WGS sequence"/>
</dbReference>
<dbReference type="EMBL" id="JAVRHZ010000005">
    <property type="protein sequence ID" value="MDT0556168.1"/>
    <property type="molecule type" value="Genomic_DNA"/>
</dbReference>
<comment type="subcellular location">
    <subcellularLocation>
        <location evidence="6">Cytoplasm</location>
    </subcellularLocation>
</comment>
<dbReference type="InterPro" id="IPR011343">
    <property type="entry name" value="DeoC"/>
</dbReference>
<dbReference type="SUPFAM" id="SSF51569">
    <property type="entry name" value="Aldolase"/>
    <property type="match status" value="1"/>
</dbReference>
<evidence type="ECO:0000313" key="7">
    <source>
        <dbReference type="EMBL" id="MDT0556168.1"/>
    </source>
</evidence>